<organism evidence="1 2">
    <name type="scientific">Angomonas deanei</name>
    <dbReference type="NCBI Taxonomy" id="59799"/>
    <lineage>
        <taxon>Eukaryota</taxon>
        <taxon>Discoba</taxon>
        <taxon>Euglenozoa</taxon>
        <taxon>Kinetoplastea</taxon>
        <taxon>Metakinetoplastina</taxon>
        <taxon>Trypanosomatida</taxon>
        <taxon>Trypanosomatidae</taxon>
        <taxon>Strigomonadinae</taxon>
        <taxon>Angomonas</taxon>
    </lineage>
</organism>
<reference evidence="1 2" key="1">
    <citation type="submission" date="2020-08" db="EMBL/GenBank/DDBJ databases">
        <authorList>
            <person name="Newling K."/>
            <person name="Davey J."/>
            <person name="Forrester S."/>
        </authorList>
    </citation>
    <scope>NUCLEOTIDE SEQUENCE [LARGE SCALE GENOMIC DNA]</scope>
    <source>
        <strain evidence="2">Crithidia deanei Carvalho (ATCC PRA-265)</strain>
    </source>
</reference>
<protein>
    <submittedName>
        <fullName evidence="1">Uncharacterized protein</fullName>
    </submittedName>
</protein>
<keyword evidence="2" id="KW-1185">Reference proteome</keyword>
<evidence type="ECO:0000313" key="1">
    <source>
        <dbReference type="EMBL" id="CAD2217976.1"/>
    </source>
</evidence>
<sequence>MMRIVEEDACGVEDAEMKARAFLPRALIDRKAAKLVEHLIGKSDFTLDKKDQKTLSRLVPGDYTKVGCVEKVRPVDVATVFRFVGERGAKLPAGEYFKRALWGHAFRKYATHPAYLSSISSYWAKECGLDKESALSTMPMDLAKAVTLQQNLFPAHKYRAQYLYCSTDIARQQWKSDSVIPLLRLFPTLGSQCAEDLAASVIVDSEWSKLKLTEDDNPTQEGVVREVRRIVEEAGSLYDSNIDGILNRVEEGVKMCCPQLTEDEIADMSTTASAEKTE</sequence>
<dbReference type="Proteomes" id="UP000515908">
    <property type="component" value="Chromosome 10"/>
</dbReference>
<gene>
    <name evidence="1" type="ORF">ADEAN_000546200</name>
</gene>
<proteinExistence type="predicted"/>
<accession>A0A7G2CDS7</accession>
<dbReference type="AlphaFoldDB" id="A0A7G2CDS7"/>
<evidence type="ECO:0000313" key="2">
    <source>
        <dbReference type="Proteomes" id="UP000515908"/>
    </source>
</evidence>
<name>A0A7G2CDS7_9TRYP</name>
<dbReference type="EMBL" id="LR877154">
    <property type="protein sequence ID" value="CAD2217976.1"/>
    <property type="molecule type" value="Genomic_DNA"/>
</dbReference>
<dbReference type="OrthoDB" id="276080at2759"/>
<dbReference type="VEuPathDB" id="TriTrypDB:ADEAN_000546200"/>